<dbReference type="AlphaFoldDB" id="A0A0H2S6W3"/>
<sequence>MAPIPDYARVDIARKLILMLKDEPNSFFNPLDASLAKYVPPRKDYECGKWVMDGDSEPIQVTIVGEISPDTQTGPYGELEYGEEPDTRSIEPSRVGKIKAKFNILLPPKVELDFLDGDNFKKDLKQCANNLNSIEQLHEAQFKESYESPHVTINPFTRYSKVHTGAQASLATEQLFIKPGKKQGNEKKPAQMFNDDGSGAQDNDTLHTWPDPLSRFDEIPNKWEYRLNTNIQAFDHEGNLVHPKDWPAVFTPGTLIEAHCMPVLWDMTSMSASSRTYQLRLLKIRALHEPATPVSTRQKNPAIAPSSLKRKAHADIILKSPSNRPFKKIELEYDLTDDVNPPSPSTSSASTVESVVAGSSVSNAAKPRGRSRKQKEKEPEVGMEITHDV</sequence>
<evidence type="ECO:0000313" key="2">
    <source>
        <dbReference type="EMBL" id="KLO12581.1"/>
    </source>
</evidence>
<proteinExistence type="predicted"/>
<evidence type="ECO:0000313" key="3">
    <source>
        <dbReference type="Proteomes" id="UP000053477"/>
    </source>
</evidence>
<feature type="compositionally biased region" description="Low complexity" evidence="1">
    <location>
        <begin position="345"/>
        <end position="365"/>
    </location>
</feature>
<dbReference type="Proteomes" id="UP000053477">
    <property type="component" value="Unassembled WGS sequence"/>
</dbReference>
<reference evidence="2 3" key="1">
    <citation type="submission" date="2015-04" db="EMBL/GenBank/DDBJ databases">
        <title>Complete genome sequence of Schizopora paradoxa KUC8140, a cosmopolitan wood degrader in East Asia.</title>
        <authorList>
            <consortium name="DOE Joint Genome Institute"/>
            <person name="Min B."/>
            <person name="Park H."/>
            <person name="Jang Y."/>
            <person name="Kim J.-J."/>
            <person name="Kim K.H."/>
            <person name="Pangilinan J."/>
            <person name="Lipzen A."/>
            <person name="Riley R."/>
            <person name="Grigoriev I.V."/>
            <person name="Spatafora J.W."/>
            <person name="Choi I.-G."/>
        </authorList>
    </citation>
    <scope>NUCLEOTIDE SEQUENCE [LARGE SCALE GENOMIC DNA]</scope>
    <source>
        <strain evidence="2 3">KUC8140</strain>
    </source>
</reference>
<dbReference type="EMBL" id="KQ085975">
    <property type="protein sequence ID" value="KLO12581.1"/>
    <property type="molecule type" value="Genomic_DNA"/>
</dbReference>
<accession>A0A0H2S6W3</accession>
<protein>
    <submittedName>
        <fullName evidence="2">Uncharacterized protein</fullName>
    </submittedName>
</protein>
<feature type="region of interest" description="Disordered" evidence="1">
    <location>
        <begin position="181"/>
        <end position="204"/>
    </location>
</feature>
<name>A0A0H2S6W3_9AGAM</name>
<gene>
    <name evidence="2" type="ORF">SCHPADRAFT_998066</name>
</gene>
<feature type="region of interest" description="Disordered" evidence="1">
    <location>
        <begin position="336"/>
        <end position="389"/>
    </location>
</feature>
<dbReference type="InParanoid" id="A0A0H2S6W3"/>
<organism evidence="2 3">
    <name type="scientific">Schizopora paradoxa</name>
    <dbReference type="NCBI Taxonomy" id="27342"/>
    <lineage>
        <taxon>Eukaryota</taxon>
        <taxon>Fungi</taxon>
        <taxon>Dikarya</taxon>
        <taxon>Basidiomycota</taxon>
        <taxon>Agaricomycotina</taxon>
        <taxon>Agaricomycetes</taxon>
        <taxon>Hymenochaetales</taxon>
        <taxon>Schizoporaceae</taxon>
        <taxon>Schizopora</taxon>
    </lineage>
</organism>
<evidence type="ECO:0000256" key="1">
    <source>
        <dbReference type="SAM" id="MobiDB-lite"/>
    </source>
</evidence>
<feature type="compositionally biased region" description="Basic and acidic residues" evidence="1">
    <location>
        <begin position="375"/>
        <end position="389"/>
    </location>
</feature>
<keyword evidence="3" id="KW-1185">Reference proteome</keyword>